<feature type="non-terminal residue" evidence="12">
    <location>
        <position position="1"/>
    </location>
</feature>
<keyword evidence="8" id="KW-0408">Iron</keyword>
<comment type="caution">
    <text evidence="12">The sequence shown here is derived from an EMBL/GenBank/DDBJ whole genome shotgun (WGS) entry which is preliminary data.</text>
</comment>
<evidence type="ECO:0000256" key="2">
    <source>
        <dbReference type="ARBA" id="ARBA00022448"/>
    </source>
</evidence>
<dbReference type="InterPro" id="IPR027387">
    <property type="entry name" value="Cytb/b6-like_sf"/>
</dbReference>
<feature type="transmembrane region" description="Helical" evidence="10">
    <location>
        <begin position="147"/>
        <end position="164"/>
    </location>
</feature>
<evidence type="ECO:0000256" key="9">
    <source>
        <dbReference type="ARBA" id="ARBA00023136"/>
    </source>
</evidence>
<dbReference type="Gene3D" id="1.20.810.10">
    <property type="entry name" value="Cytochrome Bc1 Complex, Chain C"/>
    <property type="match status" value="1"/>
</dbReference>
<keyword evidence="7 10" id="KW-1133">Transmembrane helix</keyword>
<sequence length="311" mass="36169">IASLPPHFIRGYGSPQRQKGLFILSQYGKSKMAEIKDESSKEKDEVIVRMSVREWEYFKDIDVVTKYKEGFETLTPKQQDYTVKHLRDSVGIEFIAGLLFTFIIMVWCLFMDAPLKELADPSNTPIDERAPWYFIGLQELLIYFDPWLAGVVLPSILLVGLLLVPFIDPNKETGIGRYTFRDRPVAVSIFGFGFAMWYILIIIGQFFRGTARMFFWPWEDKSVLKDMPIIEMVNFPIAGGFAFFILYFGIGVIVPQFIFKNFCKTLGVVRYYIFISLFLIMLLIPIKIFLRYVFDVKYILSLQIFNTVLSF</sequence>
<keyword evidence="9 10" id="KW-0472">Membrane</keyword>
<dbReference type="GO" id="GO:0009055">
    <property type="term" value="F:electron transfer activity"/>
    <property type="evidence" value="ECO:0007669"/>
    <property type="project" value="InterPro"/>
</dbReference>
<evidence type="ECO:0000256" key="10">
    <source>
        <dbReference type="SAM" id="Phobius"/>
    </source>
</evidence>
<dbReference type="EMBL" id="LAZR01063646">
    <property type="protein sequence ID" value="KKK59098.1"/>
    <property type="molecule type" value="Genomic_DNA"/>
</dbReference>
<keyword evidence="6" id="KW-0249">Electron transport</keyword>
<evidence type="ECO:0000256" key="3">
    <source>
        <dbReference type="ARBA" id="ARBA00022617"/>
    </source>
</evidence>
<evidence type="ECO:0000256" key="6">
    <source>
        <dbReference type="ARBA" id="ARBA00022982"/>
    </source>
</evidence>
<evidence type="ECO:0000256" key="1">
    <source>
        <dbReference type="ARBA" id="ARBA00004141"/>
    </source>
</evidence>
<dbReference type="AlphaFoldDB" id="A0A0F8WR05"/>
<dbReference type="Pfam" id="PF00032">
    <property type="entry name" value="Cytochrom_B_C"/>
    <property type="match status" value="1"/>
</dbReference>
<evidence type="ECO:0000313" key="12">
    <source>
        <dbReference type="EMBL" id="KKK59098.1"/>
    </source>
</evidence>
<feature type="transmembrane region" description="Helical" evidence="10">
    <location>
        <begin position="271"/>
        <end position="294"/>
    </location>
</feature>
<dbReference type="GO" id="GO:0016020">
    <property type="term" value="C:membrane"/>
    <property type="evidence" value="ECO:0007669"/>
    <property type="project" value="UniProtKB-SubCell"/>
</dbReference>
<reference evidence="12" key="1">
    <citation type="journal article" date="2015" name="Nature">
        <title>Complex archaea that bridge the gap between prokaryotes and eukaryotes.</title>
        <authorList>
            <person name="Spang A."/>
            <person name="Saw J.H."/>
            <person name="Jorgensen S.L."/>
            <person name="Zaremba-Niedzwiedzka K."/>
            <person name="Martijn J."/>
            <person name="Lind A.E."/>
            <person name="van Eijk R."/>
            <person name="Schleper C."/>
            <person name="Guy L."/>
            <person name="Ettema T.J."/>
        </authorList>
    </citation>
    <scope>NUCLEOTIDE SEQUENCE</scope>
</reference>
<dbReference type="PROSITE" id="PS51003">
    <property type="entry name" value="CYTB_CTER"/>
    <property type="match status" value="1"/>
</dbReference>
<feature type="transmembrane region" description="Helical" evidence="10">
    <location>
        <begin position="237"/>
        <end position="259"/>
    </location>
</feature>
<keyword evidence="3" id="KW-0349">Heme</keyword>
<dbReference type="InterPro" id="IPR036150">
    <property type="entry name" value="Cyt_b/b6_C_sf"/>
</dbReference>
<comment type="subcellular location">
    <subcellularLocation>
        <location evidence="1">Membrane</location>
        <topology evidence="1">Multi-pass membrane protein</topology>
    </subcellularLocation>
</comment>
<dbReference type="GO" id="GO:0046872">
    <property type="term" value="F:metal ion binding"/>
    <property type="evidence" value="ECO:0007669"/>
    <property type="project" value="UniProtKB-KW"/>
</dbReference>
<feature type="domain" description="Cytochrome b/b6 C-terminal region profile" evidence="11">
    <location>
        <begin position="70"/>
        <end position="204"/>
    </location>
</feature>
<keyword evidence="5" id="KW-0479">Metal-binding</keyword>
<gene>
    <name evidence="12" type="ORF">LCGC14_3037790</name>
</gene>
<evidence type="ECO:0000256" key="5">
    <source>
        <dbReference type="ARBA" id="ARBA00022723"/>
    </source>
</evidence>
<organism evidence="12">
    <name type="scientific">marine sediment metagenome</name>
    <dbReference type="NCBI Taxonomy" id="412755"/>
    <lineage>
        <taxon>unclassified sequences</taxon>
        <taxon>metagenomes</taxon>
        <taxon>ecological metagenomes</taxon>
    </lineage>
</organism>
<dbReference type="SUPFAM" id="SSF81648">
    <property type="entry name" value="a domain/subunit of cytochrome bc1 complex (Ubiquinol-cytochrome c reductase)"/>
    <property type="match status" value="1"/>
</dbReference>
<evidence type="ECO:0000256" key="7">
    <source>
        <dbReference type="ARBA" id="ARBA00022989"/>
    </source>
</evidence>
<name>A0A0F8WR05_9ZZZZ</name>
<evidence type="ECO:0000256" key="4">
    <source>
        <dbReference type="ARBA" id="ARBA00022692"/>
    </source>
</evidence>
<keyword evidence="4 10" id="KW-0812">Transmembrane</keyword>
<protein>
    <recommendedName>
        <fullName evidence="11">Cytochrome b/b6 C-terminal region profile domain-containing protein</fullName>
    </recommendedName>
</protein>
<accession>A0A0F8WR05</accession>
<proteinExistence type="predicted"/>
<feature type="transmembrane region" description="Helical" evidence="10">
    <location>
        <begin position="185"/>
        <end position="207"/>
    </location>
</feature>
<evidence type="ECO:0000259" key="11">
    <source>
        <dbReference type="PROSITE" id="PS51003"/>
    </source>
</evidence>
<evidence type="ECO:0000256" key="8">
    <source>
        <dbReference type="ARBA" id="ARBA00023004"/>
    </source>
</evidence>
<dbReference type="InterPro" id="IPR005798">
    <property type="entry name" value="Cyt_b/b6_C"/>
</dbReference>
<dbReference type="GO" id="GO:0016491">
    <property type="term" value="F:oxidoreductase activity"/>
    <property type="evidence" value="ECO:0007669"/>
    <property type="project" value="InterPro"/>
</dbReference>
<keyword evidence="2" id="KW-0813">Transport</keyword>
<feature type="transmembrane region" description="Helical" evidence="10">
    <location>
        <begin position="94"/>
        <end position="115"/>
    </location>
</feature>